<dbReference type="EMBL" id="CM007901">
    <property type="protein sequence ID" value="OTG05051.1"/>
    <property type="molecule type" value="Genomic_DNA"/>
</dbReference>
<keyword evidence="3" id="KW-1185">Reference proteome</keyword>
<evidence type="ECO:0000313" key="3">
    <source>
        <dbReference type="Proteomes" id="UP000215914"/>
    </source>
</evidence>
<sequence>MGEGVQRASRGVEEYIHCEKASFETRGEKFCTEGAAVRHWWGDRFRRSTQKRGKGHTK</sequence>
<protein>
    <submittedName>
        <fullName evidence="2">Uncharacterized protein</fullName>
    </submittedName>
</protein>
<reference evidence="1" key="3">
    <citation type="submission" date="2020-06" db="EMBL/GenBank/DDBJ databases">
        <title>Helianthus annuus Genome sequencing and assembly Release 2.</title>
        <authorList>
            <person name="Gouzy J."/>
            <person name="Langlade N."/>
            <person name="Munos S."/>
        </authorList>
    </citation>
    <scope>NUCLEOTIDE SEQUENCE</scope>
    <source>
        <tissue evidence="1">Leaves</tissue>
    </source>
</reference>
<organism evidence="2 3">
    <name type="scientific">Helianthus annuus</name>
    <name type="common">Common sunflower</name>
    <dbReference type="NCBI Taxonomy" id="4232"/>
    <lineage>
        <taxon>Eukaryota</taxon>
        <taxon>Viridiplantae</taxon>
        <taxon>Streptophyta</taxon>
        <taxon>Embryophyta</taxon>
        <taxon>Tracheophyta</taxon>
        <taxon>Spermatophyta</taxon>
        <taxon>Magnoliopsida</taxon>
        <taxon>eudicotyledons</taxon>
        <taxon>Gunneridae</taxon>
        <taxon>Pentapetalae</taxon>
        <taxon>asterids</taxon>
        <taxon>campanulids</taxon>
        <taxon>Asterales</taxon>
        <taxon>Asteraceae</taxon>
        <taxon>Asteroideae</taxon>
        <taxon>Heliantheae alliance</taxon>
        <taxon>Heliantheae</taxon>
        <taxon>Helianthus</taxon>
    </lineage>
</organism>
<dbReference type="Gramene" id="mRNA:HanXRQr2_Chr13g0588161">
    <property type="protein sequence ID" value="CDS:HanXRQr2_Chr13g0588161.1"/>
    <property type="gene ID" value="HanXRQr2_Chr13g0588161"/>
</dbReference>
<dbReference type="Proteomes" id="UP000215914">
    <property type="component" value="Chromosome 12"/>
</dbReference>
<evidence type="ECO:0000313" key="2">
    <source>
        <dbReference type="EMBL" id="OTG05051.1"/>
    </source>
</evidence>
<dbReference type="InParanoid" id="A0A251T565"/>
<evidence type="ECO:0000313" key="1">
    <source>
        <dbReference type="EMBL" id="KAF5773397.1"/>
    </source>
</evidence>
<proteinExistence type="predicted"/>
<accession>A0A251T565</accession>
<reference evidence="2" key="2">
    <citation type="submission" date="2017-02" db="EMBL/GenBank/DDBJ databases">
        <title>Sunflower complete genome.</title>
        <authorList>
            <person name="Langlade N."/>
            <person name="Munos S."/>
        </authorList>
    </citation>
    <scope>NUCLEOTIDE SEQUENCE [LARGE SCALE GENOMIC DNA]</scope>
    <source>
        <tissue evidence="2">Leaves</tissue>
    </source>
</reference>
<dbReference type="EMBL" id="MNCJ02000328">
    <property type="protein sequence ID" value="KAF5773397.1"/>
    <property type="molecule type" value="Genomic_DNA"/>
</dbReference>
<gene>
    <name evidence="2" type="ORF">HannXRQ_Chr12g0369261</name>
    <name evidence="1" type="ORF">HanXRQr2_Chr13g0588161</name>
</gene>
<name>A0A251T565_HELAN</name>
<dbReference type="AlphaFoldDB" id="A0A251T565"/>
<reference evidence="1 3" key="1">
    <citation type="journal article" date="2017" name="Nature">
        <title>The sunflower genome provides insights into oil metabolism, flowering and Asterid evolution.</title>
        <authorList>
            <person name="Badouin H."/>
            <person name="Gouzy J."/>
            <person name="Grassa C.J."/>
            <person name="Murat F."/>
            <person name="Staton S.E."/>
            <person name="Cottret L."/>
            <person name="Lelandais-Briere C."/>
            <person name="Owens G.L."/>
            <person name="Carrere S."/>
            <person name="Mayjonade B."/>
            <person name="Legrand L."/>
            <person name="Gill N."/>
            <person name="Kane N.C."/>
            <person name="Bowers J.E."/>
            <person name="Hubner S."/>
            <person name="Bellec A."/>
            <person name="Berard A."/>
            <person name="Berges H."/>
            <person name="Blanchet N."/>
            <person name="Boniface M.C."/>
            <person name="Brunel D."/>
            <person name="Catrice O."/>
            <person name="Chaidir N."/>
            <person name="Claudel C."/>
            <person name="Donnadieu C."/>
            <person name="Faraut T."/>
            <person name="Fievet G."/>
            <person name="Helmstetter N."/>
            <person name="King M."/>
            <person name="Knapp S.J."/>
            <person name="Lai Z."/>
            <person name="Le Paslier M.C."/>
            <person name="Lippi Y."/>
            <person name="Lorenzon L."/>
            <person name="Mandel J.R."/>
            <person name="Marage G."/>
            <person name="Marchand G."/>
            <person name="Marquand E."/>
            <person name="Bret-Mestries E."/>
            <person name="Morien E."/>
            <person name="Nambeesan S."/>
            <person name="Nguyen T."/>
            <person name="Pegot-Espagnet P."/>
            <person name="Pouilly N."/>
            <person name="Raftis F."/>
            <person name="Sallet E."/>
            <person name="Schiex T."/>
            <person name="Thomas J."/>
            <person name="Vandecasteele C."/>
            <person name="Vares D."/>
            <person name="Vear F."/>
            <person name="Vautrin S."/>
            <person name="Crespi M."/>
            <person name="Mangin B."/>
            <person name="Burke J.M."/>
            <person name="Salse J."/>
            <person name="Munos S."/>
            <person name="Vincourt P."/>
            <person name="Rieseberg L.H."/>
            <person name="Langlade N.B."/>
        </authorList>
    </citation>
    <scope>NUCLEOTIDE SEQUENCE [LARGE SCALE GENOMIC DNA]</scope>
    <source>
        <strain evidence="3">cv. SF193</strain>
        <tissue evidence="1">Leaves</tissue>
    </source>
</reference>